<feature type="domain" description="YdhG-like" evidence="2">
    <location>
        <begin position="21"/>
        <end position="111"/>
    </location>
</feature>
<dbReference type="SUPFAM" id="SSF159888">
    <property type="entry name" value="YdhG-like"/>
    <property type="match status" value="1"/>
</dbReference>
<evidence type="ECO:0000313" key="3">
    <source>
        <dbReference type="EMBL" id="SET83596.1"/>
    </source>
</evidence>
<dbReference type="Gene3D" id="3.90.1150.200">
    <property type="match status" value="1"/>
</dbReference>
<sequence length="145" mass="16453">MEQKLPTTIGEYIAAQSMKIQPILEKLYQTIKESAPEATEKISWGMATFDYYGNLVHFSAGKKHVGFHPTPSAIIAFQEDLKEYHCSKGTVQFPYDKPLPLELIGRIVRFRTAEQAVLMEEKKAGKTKEKTLRVQNPQKADRPDA</sequence>
<dbReference type="RefSeq" id="WP_100042389.1">
    <property type="nucleotide sequence ID" value="NZ_LT630003.1"/>
</dbReference>
<feature type="region of interest" description="Disordered" evidence="1">
    <location>
        <begin position="121"/>
        <end position="145"/>
    </location>
</feature>
<name>A0ABY1C9K6_9FIRM</name>
<feature type="compositionally biased region" description="Basic and acidic residues" evidence="1">
    <location>
        <begin position="121"/>
        <end position="132"/>
    </location>
</feature>
<dbReference type="InterPro" id="IPR014922">
    <property type="entry name" value="YdhG-like"/>
</dbReference>
<protein>
    <submittedName>
        <fullName evidence="3">Uncharacterized conserved protein YdhG, YjbR/CyaY-like superfamily, DUF1801 family</fullName>
    </submittedName>
</protein>
<organism evidence="3 4">
    <name type="scientific">Lacrimispora sphenoides JCM 1415</name>
    <dbReference type="NCBI Taxonomy" id="1297793"/>
    <lineage>
        <taxon>Bacteria</taxon>
        <taxon>Bacillati</taxon>
        <taxon>Bacillota</taxon>
        <taxon>Clostridia</taxon>
        <taxon>Lachnospirales</taxon>
        <taxon>Lachnospiraceae</taxon>
        <taxon>Lacrimispora</taxon>
    </lineage>
</organism>
<gene>
    <name evidence="3" type="ORF">SAMN02745906_2296</name>
</gene>
<accession>A0ABY1C9K6</accession>
<evidence type="ECO:0000313" key="4">
    <source>
        <dbReference type="Proteomes" id="UP000198970"/>
    </source>
</evidence>
<dbReference type="Pfam" id="PF08818">
    <property type="entry name" value="DUF1801"/>
    <property type="match status" value="1"/>
</dbReference>
<dbReference type="Proteomes" id="UP000198970">
    <property type="component" value="Chromosome I"/>
</dbReference>
<keyword evidence="4" id="KW-1185">Reference proteome</keyword>
<reference evidence="3 4" key="1">
    <citation type="submission" date="2016-10" db="EMBL/GenBank/DDBJ databases">
        <authorList>
            <person name="Varghese N."/>
            <person name="Submissions S."/>
        </authorList>
    </citation>
    <scope>NUCLEOTIDE SEQUENCE [LARGE SCALE GENOMIC DNA]</scope>
    <source>
        <strain evidence="3 4">ATCC 19403</strain>
    </source>
</reference>
<proteinExistence type="predicted"/>
<dbReference type="EMBL" id="LT630003">
    <property type="protein sequence ID" value="SET83596.1"/>
    <property type="molecule type" value="Genomic_DNA"/>
</dbReference>
<evidence type="ECO:0000259" key="2">
    <source>
        <dbReference type="Pfam" id="PF08818"/>
    </source>
</evidence>
<evidence type="ECO:0000256" key="1">
    <source>
        <dbReference type="SAM" id="MobiDB-lite"/>
    </source>
</evidence>